<reference evidence="1 2" key="1">
    <citation type="submission" date="2019-10" db="EMBL/GenBank/DDBJ databases">
        <title>Genome sequencing of Lactobacillus manihotivorans.</title>
        <authorList>
            <person name="Kim K."/>
        </authorList>
    </citation>
    <scope>NUCLEOTIDE SEQUENCE [LARGE SCALE GENOMIC DNA]</scope>
    <source>
        <strain evidence="1 2">LM010</strain>
    </source>
</reference>
<name>A0A5P8JU61_9LACO</name>
<dbReference type="Proteomes" id="UP000388452">
    <property type="component" value="Chromosome"/>
</dbReference>
<dbReference type="AlphaFoldDB" id="A0A5P8JU61"/>
<protein>
    <submittedName>
        <fullName evidence="1">Uncharacterized protein</fullName>
    </submittedName>
</protein>
<dbReference type="GO" id="GO:0006355">
    <property type="term" value="P:regulation of DNA-templated transcription"/>
    <property type="evidence" value="ECO:0007669"/>
    <property type="project" value="InterPro"/>
</dbReference>
<dbReference type="RefSeq" id="WP_056963751.1">
    <property type="nucleotide sequence ID" value="NZ_CP045068.1"/>
</dbReference>
<dbReference type="Gene3D" id="1.10.1220.10">
    <property type="entry name" value="Met repressor-like"/>
    <property type="match status" value="1"/>
</dbReference>
<evidence type="ECO:0000313" key="1">
    <source>
        <dbReference type="EMBL" id="QFQ92653.1"/>
    </source>
</evidence>
<accession>A0A5P8JU61</accession>
<proteinExistence type="predicted"/>
<evidence type="ECO:0000313" key="2">
    <source>
        <dbReference type="Proteomes" id="UP000388452"/>
    </source>
</evidence>
<organism evidence="1 2">
    <name type="scientific">Lacticaseibacillus manihotivorans</name>
    <dbReference type="NCBI Taxonomy" id="88233"/>
    <lineage>
        <taxon>Bacteria</taxon>
        <taxon>Bacillati</taxon>
        <taxon>Bacillota</taxon>
        <taxon>Bacilli</taxon>
        <taxon>Lactobacillales</taxon>
        <taxon>Lactobacillaceae</taxon>
        <taxon>Lacticaseibacillus</taxon>
    </lineage>
</organism>
<sequence>MAQAEFLQVSMTDALRARLDSYCKTCVTDPSELIDSILTDFLSREEQVEADLANGYQEMAALNTEICHEFIACENEADAQIR</sequence>
<gene>
    <name evidence="1" type="ORF">LM010_15200</name>
</gene>
<dbReference type="EMBL" id="CP045068">
    <property type="protein sequence ID" value="QFQ92653.1"/>
    <property type="molecule type" value="Genomic_DNA"/>
</dbReference>
<dbReference type="InterPro" id="IPR013321">
    <property type="entry name" value="Arc_rbn_hlx_hlx"/>
</dbReference>